<reference evidence="3" key="1">
    <citation type="submission" date="2016-10" db="EMBL/GenBank/DDBJ databases">
        <authorList>
            <person name="Varghese N."/>
            <person name="Submissions S."/>
        </authorList>
    </citation>
    <scope>NUCLEOTIDE SEQUENCE [LARGE SCALE GENOMIC DNA]</scope>
    <source>
        <strain evidence="3">CGMCC 1.9127</strain>
    </source>
</reference>
<protein>
    <submittedName>
        <fullName evidence="2">LysR family transcriptional regulator, regulator of abg operon</fullName>
    </submittedName>
</protein>
<dbReference type="InterPro" id="IPR005119">
    <property type="entry name" value="LysR_subst-bd"/>
</dbReference>
<proteinExistence type="predicted"/>
<dbReference type="EMBL" id="FOBI01000025">
    <property type="protein sequence ID" value="SEL84436.1"/>
    <property type="molecule type" value="Genomic_DNA"/>
</dbReference>
<dbReference type="Proteomes" id="UP000199297">
    <property type="component" value="Unassembled WGS sequence"/>
</dbReference>
<gene>
    <name evidence="2" type="ORF">SAMN05216262_12542</name>
</gene>
<dbReference type="SUPFAM" id="SSF53850">
    <property type="entry name" value="Periplasmic binding protein-like II"/>
    <property type="match status" value="1"/>
</dbReference>
<organism evidence="2 3">
    <name type="scientific">Colwellia chukchiensis</name>
    <dbReference type="NCBI Taxonomy" id="641665"/>
    <lineage>
        <taxon>Bacteria</taxon>
        <taxon>Pseudomonadati</taxon>
        <taxon>Pseudomonadota</taxon>
        <taxon>Gammaproteobacteria</taxon>
        <taxon>Alteromonadales</taxon>
        <taxon>Colwelliaceae</taxon>
        <taxon>Colwellia</taxon>
    </lineage>
</organism>
<accession>A0A1H7TJA1</accession>
<sequence length="134" mass="15011">MIFVASNGHPALELVNPTLSDLAKYHWLFPGAGGPPFQKLRAAFKRTDTQLPEDVSTIANRQVIFSLLDEGMYLAAIPYHPSCLERNLTDLNIINVNIERISWPIHLIRREHTILSPALLAFIAQIKNIVAQST</sequence>
<dbReference type="AlphaFoldDB" id="A0A1H7TJA1"/>
<name>A0A1H7TJA1_9GAMM</name>
<evidence type="ECO:0000313" key="3">
    <source>
        <dbReference type="Proteomes" id="UP000199297"/>
    </source>
</evidence>
<keyword evidence="3" id="KW-1185">Reference proteome</keyword>
<evidence type="ECO:0000259" key="1">
    <source>
        <dbReference type="Pfam" id="PF03466"/>
    </source>
</evidence>
<feature type="domain" description="LysR substrate-binding" evidence="1">
    <location>
        <begin position="1"/>
        <end position="127"/>
    </location>
</feature>
<dbReference type="Gene3D" id="3.40.190.10">
    <property type="entry name" value="Periplasmic binding protein-like II"/>
    <property type="match status" value="1"/>
</dbReference>
<dbReference type="Pfam" id="PF03466">
    <property type="entry name" value="LysR_substrate"/>
    <property type="match status" value="1"/>
</dbReference>
<evidence type="ECO:0000313" key="2">
    <source>
        <dbReference type="EMBL" id="SEL84436.1"/>
    </source>
</evidence>